<name>A0AAV7J776_COTGL</name>
<evidence type="ECO:0000313" key="2">
    <source>
        <dbReference type="Proteomes" id="UP000826195"/>
    </source>
</evidence>
<proteinExistence type="predicted"/>
<dbReference type="EMBL" id="JAHXZJ010000001">
    <property type="protein sequence ID" value="KAH0568945.1"/>
    <property type="molecule type" value="Genomic_DNA"/>
</dbReference>
<comment type="caution">
    <text evidence="1">The sequence shown here is derived from an EMBL/GenBank/DDBJ whole genome shotgun (WGS) entry which is preliminary data.</text>
</comment>
<dbReference type="AlphaFoldDB" id="A0AAV7J776"/>
<reference evidence="1 2" key="1">
    <citation type="journal article" date="2021" name="J. Hered.">
        <title>A chromosome-level genome assembly of the parasitoid wasp, Cotesia glomerata (Hymenoptera: Braconidae).</title>
        <authorList>
            <person name="Pinto B.J."/>
            <person name="Weis J.J."/>
            <person name="Gamble T."/>
            <person name="Ode P.J."/>
            <person name="Paul R."/>
            <person name="Zaspel J.M."/>
        </authorList>
    </citation>
    <scope>NUCLEOTIDE SEQUENCE [LARGE SCALE GENOMIC DNA]</scope>
    <source>
        <strain evidence="1">CgM1</strain>
    </source>
</reference>
<keyword evidence="2" id="KW-1185">Reference proteome</keyword>
<evidence type="ECO:0000313" key="1">
    <source>
        <dbReference type="EMBL" id="KAH0568945.1"/>
    </source>
</evidence>
<accession>A0AAV7J776</accession>
<sequence length="96" mass="11013">MKAASMGEYVINMGFDYMAHFCDAFKEPILLGPFYKAIGFDLDNCPPDVGVYVCENYHTPLDQLPQVFVPNNYNDIVELFCEEQKILTLHIFVKIV</sequence>
<gene>
    <name evidence="1" type="ORF">KQX54_021643</name>
</gene>
<organism evidence="1 2">
    <name type="scientific">Cotesia glomerata</name>
    <name type="common">Lepidopteran parasitic wasp</name>
    <name type="synonym">Apanteles glomeratus</name>
    <dbReference type="NCBI Taxonomy" id="32391"/>
    <lineage>
        <taxon>Eukaryota</taxon>
        <taxon>Metazoa</taxon>
        <taxon>Ecdysozoa</taxon>
        <taxon>Arthropoda</taxon>
        <taxon>Hexapoda</taxon>
        <taxon>Insecta</taxon>
        <taxon>Pterygota</taxon>
        <taxon>Neoptera</taxon>
        <taxon>Endopterygota</taxon>
        <taxon>Hymenoptera</taxon>
        <taxon>Apocrita</taxon>
        <taxon>Ichneumonoidea</taxon>
        <taxon>Braconidae</taxon>
        <taxon>Microgastrinae</taxon>
        <taxon>Cotesia</taxon>
    </lineage>
</organism>
<dbReference type="Proteomes" id="UP000826195">
    <property type="component" value="Unassembled WGS sequence"/>
</dbReference>
<protein>
    <submittedName>
        <fullName evidence="1">Uncharacterized protein</fullName>
    </submittedName>
</protein>